<reference evidence="1 2" key="1">
    <citation type="submission" date="2018-08" db="EMBL/GenBank/DDBJ databases">
        <title>A genome reference for cultivated species of the human gut microbiota.</title>
        <authorList>
            <person name="Zou Y."/>
            <person name="Xue W."/>
            <person name="Luo G."/>
        </authorList>
    </citation>
    <scope>NUCLEOTIDE SEQUENCE [LARGE SCALE GENOMIC DNA]</scope>
    <source>
        <strain evidence="1 2">OM08-13BH</strain>
    </source>
</reference>
<dbReference type="RefSeq" id="WP_005853162.1">
    <property type="nucleotide sequence ID" value="NZ_DAWEQP010000025.1"/>
</dbReference>
<protein>
    <submittedName>
        <fullName evidence="1">Uncharacterized protein</fullName>
    </submittedName>
</protein>
<evidence type="ECO:0000313" key="2">
    <source>
        <dbReference type="Proteomes" id="UP000261003"/>
    </source>
</evidence>
<dbReference type="EMBL" id="QSTG01000001">
    <property type="protein sequence ID" value="RGM48440.1"/>
    <property type="molecule type" value="Genomic_DNA"/>
</dbReference>
<evidence type="ECO:0000313" key="1">
    <source>
        <dbReference type="EMBL" id="RGM48440.1"/>
    </source>
</evidence>
<proteinExistence type="predicted"/>
<organism evidence="1 2">
    <name type="scientific">Phocaeicola vulgatus</name>
    <name type="common">Bacteroides vulgatus</name>
    <dbReference type="NCBI Taxonomy" id="821"/>
    <lineage>
        <taxon>Bacteria</taxon>
        <taxon>Pseudomonadati</taxon>
        <taxon>Bacteroidota</taxon>
        <taxon>Bacteroidia</taxon>
        <taxon>Bacteroidales</taxon>
        <taxon>Bacteroidaceae</taxon>
        <taxon>Phocaeicola</taxon>
    </lineage>
</organism>
<sequence>MRQITLIQGEKGSGKSKFIHEKLKEIESEVEVIETVNKGDWNTEIYIVRNKNSNDIIILNSGSDMKCIISAFGAVLSKYPTVASIFTAIRPYNNNPKLHTWMKSELHITEQDKVTTIDLDKPKH</sequence>
<dbReference type="AlphaFoldDB" id="A0A3E4X2H4"/>
<comment type="caution">
    <text evidence="1">The sequence shown here is derived from an EMBL/GenBank/DDBJ whole genome shotgun (WGS) entry which is preliminary data.</text>
</comment>
<name>A0A3E4X2H4_PHOVU</name>
<accession>A0A3E4X2H4</accession>
<dbReference type="Proteomes" id="UP000261003">
    <property type="component" value="Unassembled WGS sequence"/>
</dbReference>
<gene>
    <name evidence="1" type="ORF">DXC16_00635</name>
</gene>